<dbReference type="PATRIC" id="fig|1318628.3.peg.464"/>
<dbReference type="HOGENOM" id="CLU_638992_0_0_6"/>
<name>R8B594_9GAMM</name>
<gene>
    <name evidence="3" type="ORF">MARLIPOL_02320</name>
</gene>
<dbReference type="AlphaFoldDB" id="R8B594"/>
<evidence type="ECO:0000313" key="4">
    <source>
        <dbReference type="Proteomes" id="UP000016540"/>
    </source>
</evidence>
<dbReference type="Proteomes" id="UP000016540">
    <property type="component" value="Unassembled WGS sequence"/>
</dbReference>
<evidence type="ECO:0000256" key="1">
    <source>
        <dbReference type="SAM" id="Coils"/>
    </source>
</evidence>
<keyword evidence="4" id="KW-1185">Reference proteome</keyword>
<dbReference type="PANTHER" id="PTHR39431">
    <property type="entry name" value="FRPA/C-RELATED PROTEIN"/>
    <property type="match status" value="1"/>
</dbReference>
<organism evidence="3 4">
    <name type="scientific">Marinobacter lipolyticus SM19</name>
    <dbReference type="NCBI Taxonomy" id="1318628"/>
    <lineage>
        <taxon>Bacteria</taxon>
        <taxon>Pseudomonadati</taxon>
        <taxon>Pseudomonadota</taxon>
        <taxon>Gammaproteobacteria</taxon>
        <taxon>Pseudomonadales</taxon>
        <taxon>Marinobacteraceae</taxon>
        <taxon>Marinobacter</taxon>
    </lineage>
</organism>
<sequence>MITSSQISLFQDSSRQVSAHDSSLIRISRQPQVSPETAASTEVTLFRESAYRYSSNDLLAFDSTSTVSGDQRQTVFTSAQLAELTTDLFLTGQEAVTVSRAALGTDAGISGGTSMSIDAGRYMFYSQSESRNFTSSGTIKLDNGEQVDFTLALRQSQSQTYEYSELVQIRERRLTDPLVVNFGSTTAQLTDALFEFDLNSDGTTTPFATLGAGSGYLVLDRNGNGKVDDGSELFGPQSGQGFAELARFDDDGNRWIDANDDIFSSLKVWVQAAEGEQDLRTLEEVGVKALYVDSVGGSFTLTNSQGVALGQIKGSGIYLTTGGEVRTLEELDLAEQEVDESEGGHPLSETVLSSNPGSNPRGRDTGVDEARVAAIRAALEKLNEIREQQRAFIEESKAAGKTESPLHEYLKLIDKLRLELLNSQDEKKQMASRYLEFAANPLA</sequence>
<proteinExistence type="predicted"/>
<dbReference type="eggNOG" id="COG2931">
    <property type="taxonomic scope" value="Bacteria"/>
</dbReference>
<evidence type="ECO:0000256" key="2">
    <source>
        <dbReference type="SAM" id="MobiDB-lite"/>
    </source>
</evidence>
<feature type="coiled-coil region" evidence="1">
    <location>
        <begin position="375"/>
        <end position="433"/>
    </location>
</feature>
<dbReference type="OrthoDB" id="1676884at2"/>
<reference evidence="3 4" key="1">
    <citation type="journal article" date="2013" name="Genome Announc.">
        <title>Draft Genome Sequence of the Moderately Halophilic Bacterium Marinobacter lipolyticus Strain SM19.</title>
        <authorList>
            <person name="Papke R.T."/>
            <person name="de la Haba R.R."/>
            <person name="Infante-Dominguez C."/>
            <person name="Perez D."/>
            <person name="Sanchez-Porro C."/>
            <person name="Lapierre P."/>
            <person name="Ventosa A."/>
        </authorList>
    </citation>
    <scope>NUCLEOTIDE SEQUENCE [LARGE SCALE GENOMIC DNA]</scope>
    <source>
        <strain evidence="3 4">SM19</strain>
    </source>
</reference>
<dbReference type="PANTHER" id="PTHR39431:SF1">
    <property type="entry name" value="FRPA_C-RELATED PROTEIN"/>
    <property type="match status" value="1"/>
</dbReference>
<keyword evidence="1" id="KW-0175">Coiled coil</keyword>
<comment type="caution">
    <text evidence="3">The sequence shown here is derived from an EMBL/GenBank/DDBJ whole genome shotgun (WGS) entry which is preliminary data.</text>
</comment>
<dbReference type="EMBL" id="ASAD01000005">
    <property type="protein sequence ID" value="EON93721.1"/>
    <property type="molecule type" value="Genomic_DNA"/>
</dbReference>
<dbReference type="STRING" id="1318628.MARLIPOL_02320"/>
<evidence type="ECO:0000313" key="3">
    <source>
        <dbReference type="EMBL" id="EON93721.1"/>
    </source>
</evidence>
<protein>
    <submittedName>
        <fullName evidence="3">Uncharacterized protein</fullName>
    </submittedName>
</protein>
<accession>R8B594</accession>
<feature type="region of interest" description="Disordered" evidence="2">
    <location>
        <begin position="336"/>
        <end position="367"/>
    </location>
</feature>